<feature type="compositionally biased region" description="Basic and acidic residues" evidence="1">
    <location>
        <begin position="227"/>
        <end position="236"/>
    </location>
</feature>
<dbReference type="AlphaFoldDB" id="A0A4R2P459"/>
<evidence type="ECO:0000313" key="3">
    <source>
        <dbReference type="Proteomes" id="UP000295399"/>
    </source>
</evidence>
<feature type="compositionally biased region" description="Polar residues" evidence="1">
    <location>
        <begin position="388"/>
        <end position="397"/>
    </location>
</feature>
<sequence length="428" mass="44570">MSGRSFGIVSASLWDSRKFQKLAGDGEAQLTYLYLLTCQHGTAMGCFRVRAGVIAVEREASKAAVEGALKRLIDVGLIEADAEESLIRIVGYLDQPSYAIANADAAQGAIKAALALPVSPVRDAMLADLAAREAVQALASDESKKAAGRRRAWADLCAALGHPSGTGDDTGADTGVDTGVDTGGDTRVTPVRHTHTQTQTQSQIPSSLRSEGATAAPPPAPTGKAGPVDHDHRHDCPPAQSQPPTEPPSAPPDSPVSGVPPTRPAVTGEVIPIRPPGARPASAAKARPSRADVDAAIERYNALAGEVGEAGGIRACCKVSEGRRKAVAARLRDHGLDGWDRVLAQIRHSPFLRGEVPGRNGTVFRMTLDFVARESAFIQIMEGKYDDSPQSQQNPGSPTHHPGARRAGRGGSDAAVDAAAALCSELDA</sequence>
<feature type="compositionally biased region" description="Low complexity" evidence="1">
    <location>
        <begin position="165"/>
        <end position="189"/>
    </location>
</feature>
<evidence type="ECO:0000256" key="1">
    <source>
        <dbReference type="SAM" id="MobiDB-lite"/>
    </source>
</evidence>
<organism evidence="2 3">
    <name type="scientific">Rhodothalassium salexigens DSM 2132</name>
    <dbReference type="NCBI Taxonomy" id="1188247"/>
    <lineage>
        <taxon>Bacteria</taxon>
        <taxon>Pseudomonadati</taxon>
        <taxon>Pseudomonadota</taxon>
        <taxon>Alphaproteobacteria</taxon>
        <taxon>Rhodothalassiales</taxon>
        <taxon>Rhodothalassiaceae</taxon>
        <taxon>Rhodothalassium</taxon>
    </lineage>
</organism>
<feature type="compositionally biased region" description="Pro residues" evidence="1">
    <location>
        <begin position="240"/>
        <end position="254"/>
    </location>
</feature>
<keyword evidence="3" id="KW-1185">Reference proteome</keyword>
<feature type="region of interest" description="Disordered" evidence="1">
    <location>
        <begin position="385"/>
        <end position="413"/>
    </location>
</feature>
<dbReference type="EMBL" id="SLXO01000020">
    <property type="protein sequence ID" value="TCP29512.1"/>
    <property type="molecule type" value="Genomic_DNA"/>
</dbReference>
<dbReference type="InParanoid" id="A0A4R2P459"/>
<comment type="caution">
    <text evidence="2">The sequence shown here is derived from an EMBL/GenBank/DDBJ whole genome shotgun (WGS) entry which is preliminary data.</text>
</comment>
<protein>
    <submittedName>
        <fullName evidence="2">Uncharacterized protein</fullName>
    </submittedName>
</protein>
<gene>
    <name evidence="2" type="ORF">EV659_12017</name>
</gene>
<proteinExistence type="predicted"/>
<feature type="region of interest" description="Disordered" evidence="1">
    <location>
        <begin position="162"/>
        <end position="290"/>
    </location>
</feature>
<feature type="non-terminal residue" evidence="2">
    <location>
        <position position="428"/>
    </location>
</feature>
<reference evidence="2 3" key="1">
    <citation type="submission" date="2019-03" db="EMBL/GenBank/DDBJ databases">
        <title>Genomic Encyclopedia of Type Strains, Phase IV (KMG-IV): sequencing the most valuable type-strain genomes for metagenomic binning, comparative biology and taxonomic classification.</title>
        <authorList>
            <person name="Goeker M."/>
        </authorList>
    </citation>
    <scope>NUCLEOTIDE SEQUENCE [LARGE SCALE GENOMIC DNA]</scope>
    <source>
        <strain evidence="2 3">DSM 2132</strain>
    </source>
</reference>
<feature type="compositionally biased region" description="Low complexity" evidence="1">
    <location>
        <begin position="196"/>
        <end position="206"/>
    </location>
</feature>
<accession>A0A4R2P459</accession>
<name>A0A4R2P459_RHOSA</name>
<evidence type="ECO:0000313" key="2">
    <source>
        <dbReference type="EMBL" id="TCP29512.1"/>
    </source>
</evidence>
<dbReference type="Proteomes" id="UP000295399">
    <property type="component" value="Unassembled WGS sequence"/>
</dbReference>